<keyword evidence="4" id="KW-0813">Transport</keyword>
<feature type="transmembrane region" description="Helical" evidence="14">
    <location>
        <begin position="136"/>
        <end position="158"/>
    </location>
</feature>
<evidence type="ECO:0000256" key="13">
    <source>
        <dbReference type="ARBA" id="ARBA00040630"/>
    </source>
</evidence>
<feature type="transmembrane region" description="Helical" evidence="14">
    <location>
        <begin position="78"/>
        <end position="95"/>
    </location>
</feature>
<feature type="transmembrane region" description="Helical" evidence="14">
    <location>
        <begin position="381"/>
        <end position="401"/>
    </location>
</feature>
<sequence>MGKDISNHSKWFVFTLCFIVLLGPMNAVLFNVALEDIANDLSISQSKVSWVVVGYSLVVGIGSMIYGKLADRYSVKRLLIISIIIFVAGSIVGFVNQSYEIIIFARLVQASGGAAFIALSMIAVAKLVAPAKKPGALAMISSSIALAVGIGPLVGGAITNTLGWPYLFLFMVISMVGIFLLVKFMPEEVQHTDEVFHFDFIGAVLLFVLITTVLLGVNINSWLFVLSVAFLFLFKAHMKRTESPFIDIELFTNKPLLRLIAVGFIINVALCASLLLLPLLLGRGHGLSPFVIGIVLFVASLFGIVSSFITGKIIPAFGNLRMMYVASVVMIIGFLILGIIPDGNLLFILFAVILTFMSYSAIQVSLNTFIPKTLNPAKVGVGLGLYNLINFFGMAFGPAVASKIMESTNSYRLNFILIVILISVHFVLLMGMSSFQKKMEQ</sequence>
<evidence type="ECO:0000313" key="16">
    <source>
        <dbReference type="EMBL" id="PFT89155.1"/>
    </source>
</evidence>
<feature type="transmembrane region" description="Helical" evidence="14">
    <location>
        <begin position="101"/>
        <end position="124"/>
    </location>
</feature>
<evidence type="ECO:0000256" key="10">
    <source>
        <dbReference type="ARBA" id="ARBA00023065"/>
    </source>
</evidence>
<dbReference type="InterPro" id="IPR020846">
    <property type="entry name" value="MFS_dom"/>
</dbReference>
<feature type="transmembrane region" description="Helical" evidence="14">
    <location>
        <begin position="12"/>
        <end position="33"/>
    </location>
</feature>
<feature type="transmembrane region" description="Helical" evidence="14">
    <location>
        <begin position="413"/>
        <end position="435"/>
    </location>
</feature>
<dbReference type="PANTHER" id="PTHR23501">
    <property type="entry name" value="MAJOR FACILITATOR SUPERFAMILY"/>
    <property type="match status" value="1"/>
</dbReference>
<proteinExistence type="inferred from homology"/>
<evidence type="ECO:0000256" key="6">
    <source>
        <dbReference type="ARBA" id="ARBA00022475"/>
    </source>
</evidence>
<dbReference type="SUPFAM" id="SSF103473">
    <property type="entry name" value="MFS general substrate transporter"/>
    <property type="match status" value="1"/>
</dbReference>
<keyword evidence="12" id="KW-0046">Antibiotic resistance</keyword>
<feature type="transmembrane region" description="Helical" evidence="14">
    <location>
        <begin position="48"/>
        <end position="66"/>
    </location>
</feature>
<comment type="caution">
    <text evidence="16">The sequence shown here is derived from an EMBL/GenBank/DDBJ whole genome shotgun (WGS) entry which is preliminary data.</text>
</comment>
<dbReference type="InterPro" id="IPR036259">
    <property type="entry name" value="MFS_trans_sf"/>
</dbReference>
<evidence type="ECO:0000256" key="1">
    <source>
        <dbReference type="ARBA" id="ARBA00003279"/>
    </source>
</evidence>
<evidence type="ECO:0000256" key="7">
    <source>
        <dbReference type="ARBA" id="ARBA00022692"/>
    </source>
</evidence>
<reference evidence="16 17" key="1">
    <citation type="submission" date="2017-09" db="EMBL/GenBank/DDBJ databases">
        <title>Large-scale bioinformatics analysis of Bacillus genomes uncovers conserved roles of natural products in bacterial physiology.</title>
        <authorList>
            <consortium name="Agbiome Team Llc"/>
            <person name="Bleich R.M."/>
            <person name="Grubbs K.J."/>
            <person name="Santa Maria K.C."/>
            <person name="Allen S.E."/>
            <person name="Farag S."/>
            <person name="Shank E.A."/>
            <person name="Bowers A."/>
        </authorList>
    </citation>
    <scope>NUCLEOTIDE SEQUENCE [LARGE SCALE GENOMIC DNA]</scope>
    <source>
        <strain evidence="16 17">AFS064137</strain>
    </source>
</reference>
<feature type="domain" description="Major facilitator superfamily (MFS) profile" evidence="15">
    <location>
        <begin position="12"/>
        <end position="437"/>
    </location>
</feature>
<dbReference type="PANTHER" id="PTHR23501:SF188">
    <property type="entry name" value="TETRACYCLINE RESISTANCE PROTEIN"/>
    <property type="match status" value="1"/>
</dbReference>
<keyword evidence="10" id="KW-0406">Ion transport</keyword>
<dbReference type="Proteomes" id="UP000225910">
    <property type="component" value="Unassembled WGS sequence"/>
</dbReference>
<feature type="transmembrane region" description="Helical" evidence="14">
    <location>
        <begin position="322"/>
        <end position="340"/>
    </location>
</feature>
<dbReference type="GO" id="GO:1902600">
    <property type="term" value="P:proton transmembrane transport"/>
    <property type="evidence" value="ECO:0007669"/>
    <property type="project" value="UniProtKB-KW"/>
</dbReference>
<feature type="transmembrane region" description="Helical" evidence="14">
    <location>
        <begin position="287"/>
        <end position="310"/>
    </location>
</feature>
<keyword evidence="8" id="KW-0375">Hydrogen ion transport</keyword>
<keyword evidence="11 14" id="KW-0472">Membrane</keyword>
<keyword evidence="5" id="KW-0050">Antiport</keyword>
<feature type="transmembrane region" description="Helical" evidence="14">
    <location>
        <begin position="259"/>
        <end position="281"/>
    </location>
</feature>
<evidence type="ECO:0000256" key="9">
    <source>
        <dbReference type="ARBA" id="ARBA00022989"/>
    </source>
</evidence>
<dbReference type="Gene3D" id="1.20.1720.10">
    <property type="entry name" value="Multidrug resistance protein D"/>
    <property type="match status" value="1"/>
</dbReference>
<dbReference type="GO" id="GO:0046677">
    <property type="term" value="P:response to antibiotic"/>
    <property type="evidence" value="ECO:0007669"/>
    <property type="project" value="UniProtKB-KW"/>
</dbReference>
<evidence type="ECO:0000256" key="3">
    <source>
        <dbReference type="ARBA" id="ARBA00007520"/>
    </source>
</evidence>
<accession>A0A9X7AYR2</accession>
<feature type="transmembrane region" description="Helical" evidence="14">
    <location>
        <begin position="346"/>
        <end position="369"/>
    </location>
</feature>
<evidence type="ECO:0000256" key="4">
    <source>
        <dbReference type="ARBA" id="ARBA00022448"/>
    </source>
</evidence>
<dbReference type="Gene3D" id="1.20.1250.20">
    <property type="entry name" value="MFS general substrate transporter like domains"/>
    <property type="match status" value="1"/>
</dbReference>
<name>A0A9X7AYR2_BACTU</name>
<evidence type="ECO:0000313" key="17">
    <source>
        <dbReference type="Proteomes" id="UP000225910"/>
    </source>
</evidence>
<feature type="transmembrane region" description="Helical" evidence="14">
    <location>
        <begin position="164"/>
        <end position="184"/>
    </location>
</feature>
<comment type="subcellular location">
    <subcellularLocation>
        <location evidence="2">Cell membrane</location>
        <topology evidence="2">Multi-pass membrane protein</topology>
    </subcellularLocation>
</comment>
<comment type="function">
    <text evidence="1">Resistance to tetracycline by an active tetracycline efflux. This is an energy-dependent process that decreases the accumulation of the antibiotic in whole cells. This protein functions as a metal-tetracycline/H(+) antiporter.</text>
</comment>
<gene>
    <name evidence="16" type="ORF">COK81_17765</name>
</gene>
<dbReference type="AlphaFoldDB" id="A0A9X7AYR2"/>
<dbReference type="Pfam" id="PF07690">
    <property type="entry name" value="MFS_1"/>
    <property type="match status" value="1"/>
</dbReference>
<comment type="similarity">
    <text evidence="3">Belongs to the major facilitator superfamily. TCR/Tet family.</text>
</comment>
<dbReference type="RefSeq" id="WP_098679239.1">
    <property type="nucleotide sequence ID" value="NZ_NVCU01000150.1"/>
</dbReference>
<dbReference type="GO" id="GO:0015297">
    <property type="term" value="F:antiporter activity"/>
    <property type="evidence" value="ECO:0007669"/>
    <property type="project" value="UniProtKB-KW"/>
</dbReference>
<keyword evidence="6" id="KW-1003">Cell membrane</keyword>
<evidence type="ECO:0000256" key="14">
    <source>
        <dbReference type="SAM" id="Phobius"/>
    </source>
</evidence>
<dbReference type="PROSITE" id="PS50850">
    <property type="entry name" value="MFS"/>
    <property type="match status" value="1"/>
</dbReference>
<keyword evidence="9 14" id="KW-1133">Transmembrane helix</keyword>
<organism evidence="16 17">
    <name type="scientific">Bacillus thuringiensis</name>
    <dbReference type="NCBI Taxonomy" id="1428"/>
    <lineage>
        <taxon>Bacteria</taxon>
        <taxon>Bacillati</taxon>
        <taxon>Bacillota</taxon>
        <taxon>Bacilli</taxon>
        <taxon>Bacillales</taxon>
        <taxon>Bacillaceae</taxon>
        <taxon>Bacillus</taxon>
        <taxon>Bacillus cereus group</taxon>
    </lineage>
</organism>
<evidence type="ECO:0000256" key="8">
    <source>
        <dbReference type="ARBA" id="ARBA00022781"/>
    </source>
</evidence>
<dbReference type="PRINTS" id="PR01036">
    <property type="entry name" value="TCRTETB"/>
</dbReference>
<evidence type="ECO:0000256" key="5">
    <source>
        <dbReference type="ARBA" id="ARBA00022449"/>
    </source>
</evidence>
<evidence type="ECO:0000259" key="15">
    <source>
        <dbReference type="PROSITE" id="PS50850"/>
    </source>
</evidence>
<dbReference type="InterPro" id="IPR011701">
    <property type="entry name" value="MFS"/>
</dbReference>
<keyword evidence="7 14" id="KW-0812">Transmembrane</keyword>
<evidence type="ECO:0000256" key="11">
    <source>
        <dbReference type="ARBA" id="ARBA00023136"/>
    </source>
</evidence>
<dbReference type="EMBL" id="NVCU01000150">
    <property type="protein sequence ID" value="PFT89155.1"/>
    <property type="molecule type" value="Genomic_DNA"/>
</dbReference>
<dbReference type="FunFam" id="1.20.1720.10:FF:000023">
    <property type="entry name" value="Tetracycline resistance protein TETA(L)/TETK"/>
    <property type="match status" value="1"/>
</dbReference>
<protein>
    <recommendedName>
        <fullName evidence="13">Tetracycline resistance protein</fullName>
    </recommendedName>
</protein>
<evidence type="ECO:0000256" key="2">
    <source>
        <dbReference type="ARBA" id="ARBA00004651"/>
    </source>
</evidence>
<evidence type="ECO:0000256" key="12">
    <source>
        <dbReference type="ARBA" id="ARBA00023251"/>
    </source>
</evidence>
<feature type="transmembrane region" description="Helical" evidence="14">
    <location>
        <begin position="196"/>
        <end position="215"/>
    </location>
</feature>
<dbReference type="GO" id="GO:0005886">
    <property type="term" value="C:plasma membrane"/>
    <property type="evidence" value="ECO:0007669"/>
    <property type="project" value="UniProtKB-SubCell"/>
</dbReference>